<dbReference type="SMART" id="SM00256">
    <property type="entry name" value="FBOX"/>
    <property type="match status" value="1"/>
</dbReference>
<gene>
    <name evidence="2" type="ORF">ACH5RR_000429</name>
</gene>
<sequence length="403" mass="44799">MSSKVRRVTRGGKEKVDYPDSKECLVLDDKGVIDWTKLPDDTVLQLFSCLNNCDRGSLSSTCRTWRILGASSCLWQVLNIRPHNKCDAAAAASLASRCQDLHKFRLRGAESADAIINLQTGNLSEFSGDHCRKISDATLSVIDAQREKLKSLQLGPDFCETISSDAIKAVAICCHHLQKLRLSGIREVDGDTISALARQCPNLVDIGFINCLSIDERALANVLSVRFLSVAGTTSMKWALVLEHWNKLPNLIGLDVSRTDIIPNAVARLFSSSQSLKVLCALNCPALKEDAGFVSNNNPKGKVLLALFTDIFKGVASLFADITKQERNIFMDWRNSETRDKKLDEIMNWLEWVLSHSLLRIAESNPQNLENFWFSQGAICCSICCRALKRKFKKGQLLALLLL</sequence>
<dbReference type="Pfam" id="PF12937">
    <property type="entry name" value="F-box-like"/>
    <property type="match status" value="1"/>
</dbReference>
<comment type="caution">
    <text evidence="2">The sequence shown here is derived from an EMBL/GenBank/DDBJ whole genome shotgun (WGS) entry which is preliminary data.</text>
</comment>
<dbReference type="PANTHER" id="PTHR46976:SF1">
    <property type="entry name" value="PROTEIN ARABIDILLO 1"/>
    <property type="match status" value="1"/>
</dbReference>
<protein>
    <recommendedName>
        <fullName evidence="1">F-box domain-containing protein</fullName>
    </recommendedName>
</protein>
<evidence type="ECO:0000259" key="1">
    <source>
        <dbReference type="SMART" id="SM00256"/>
    </source>
</evidence>
<dbReference type="InterPro" id="IPR001810">
    <property type="entry name" value="F-box_dom"/>
</dbReference>
<evidence type="ECO:0000313" key="3">
    <source>
        <dbReference type="Proteomes" id="UP001630127"/>
    </source>
</evidence>
<dbReference type="AlphaFoldDB" id="A0ABD3B1C8"/>
<dbReference type="Gene3D" id="3.80.10.10">
    <property type="entry name" value="Ribonuclease Inhibitor"/>
    <property type="match status" value="1"/>
</dbReference>
<dbReference type="SUPFAM" id="SSF52047">
    <property type="entry name" value="RNI-like"/>
    <property type="match status" value="1"/>
</dbReference>
<proteinExistence type="predicted"/>
<keyword evidence="3" id="KW-1185">Reference proteome</keyword>
<dbReference type="PANTHER" id="PTHR46976">
    <property type="entry name" value="PROTEIN ARABIDILLO 1"/>
    <property type="match status" value="1"/>
</dbReference>
<dbReference type="Proteomes" id="UP001630127">
    <property type="component" value="Unassembled WGS sequence"/>
</dbReference>
<organism evidence="2 3">
    <name type="scientific">Cinchona calisaya</name>
    <dbReference type="NCBI Taxonomy" id="153742"/>
    <lineage>
        <taxon>Eukaryota</taxon>
        <taxon>Viridiplantae</taxon>
        <taxon>Streptophyta</taxon>
        <taxon>Embryophyta</taxon>
        <taxon>Tracheophyta</taxon>
        <taxon>Spermatophyta</taxon>
        <taxon>Magnoliopsida</taxon>
        <taxon>eudicotyledons</taxon>
        <taxon>Gunneridae</taxon>
        <taxon>Pentapetalae</taxon>
        <taxon>asterids</taxon>
        <taxon>lamiids</taxon>
        <taxon>Gentianales</taxon>
        <taxon>Rubiaceae</taxon>
        <taxon>Cinchonoideae</taxon>
        <taxon>Cinchoneae</taxon>
        <taxon>Cinchona</taxon>
    </lineage>
</organism>
<name>A0ABD3B1C8_9GENT</name>
<dbReference type="EMBL" id="JBJUIK010000001">
    <property type="protein sequence ID" value="KAL3537063.1"/>
    <property type="molecule type" value="Genomic_DNA"/>
</dbReference>
<feature type="domain" description="F-box" evidence="1">
    <location>
        <begin position="38"/>
        <end position="78"/>
    </location>
</feature>
<dbReference type="InterPro" id="IPR032675">
    <property type="entry name" value="LRR_dom_sf"/>
</dbReference>
<accession>A0ABD3B1C8</accession>
<reference evidence="2 3" key="1">
    <citation type="submission" date="2024-11" db="EMBL/GenBank/DDBJ databases">
        <title>A near-complete genome assembly of Cinchona calisaya.</title>
        <authorList>
            <person name="Lian D.C."/>
            <person name="Zhao X.W."/>
            <person name="Wei L."/>
        </authorList>
    </citation>
    <scope>NUCLEOTIDE SEQUENCE [LARGE SCALE GENOMIC DNA]</scope>
    <source>
        <tissue evidence="2">Nenye</tissue>
    </source>
</reference>
<evidence type="ECO:0000313" key="2">
    <source>
        <dbReference type="EMBL" id="KAL3537063.1"/>
    </source>
</evidence>